<organism evidence="2 3">
    <name type="scientific">Phytophthora cactorum</name>
    <dbReference type="NCBI Taxonomy" id="29920"/>
    <lineage>
        <taxon>Eukaryota</taxon>
        <taxon>Sar</taxon>
        <taxon>Stramenopiles</taxon>
        <taxon>Oomycota</taxon>
        <taxon>Peronosporomycetes</taxon>
        <taxon>Peronosporales</taxon>
        <taxon>Peronosporaceae</taxon>
        <taxon>Phytophthora</taxon>
    </lineage>
</organism>
<gene>
    <name evidence="1" type="ORF">PC113_g2033</name>
    <name evidence="2" type="ORF">PC115_g3519</name>
</gene>
<reference evidence="2" key="1">
    <citation type="submission" date="2018-10" db="EMBL/GenBank/DDBJ databases">
        <title>Effector identification in a new, highly contiguous assembly of the strawberry crown rot pathogen Phytophthora cactorum.</title>
        <authorList>
            <person name="Armitage A.D."/>
            <person name="Nellist C.F."/>
            <person name="Bates H."/>
            <person name="Vickerstaff R.J."/>
            <person name="Harrison R.J."/>
        </authorList>
    </citation>
    <scope>NUCLEOTIDE SEQUENCE</scope>
    <source>
        <strain evidence="1">15-7</strain>
        <strain evidence="2">4032</strain>
    </source>
</reference>
<name>A0A8T1DDP2_9STRA</name>
<dbReference type="EMBL" id="RCMI01000059">
    <property type="protein sequence ID" value="KAG2938866.1"/>
    <property type="molecule type" value="Genomic_DNA"/>
</dbReference>
<dbReference type="AlphaFoldDB" id="A0A8T1DDP2"/>
<dbReference type="Proteomes" id="UP000735874">
    <property type="component" value="Unassembled WGS sequence"/>
</dbReference>
<dbReference type="EMBL" id="RCMG01000026">
    <property type="protein sequence ID" value="KAG2867366.1"/>
    <property type="molecule type" value="Genomic_DNA"/>
</dbReference>
<accession>A0A8T1DDP2</accession>
<protein>
    <submittedName>
        <fullName evidence="2">Uncharacterized protein</fullName>
    </submittedName>
</protein>
<sequence length="136" mass="15169">MLQCSLRVERQLLANETIALELQTADVRADTIRRLLGGVNMTPSLTRGARAWRKSFDGASTDRAQESWTEEFEATSARLRQEGQRIKRLGVFACCKILAKKSGRRSWRWICAATLTCKGARSTKKLSASSSLDAMC</sequence>
<dbReference type="Proteomes" id="UP000774804">
    <property type="component" value="Unassembled WGS sequence"/>
</dbReference>
<evidence type="ECO:0000313" key="3">
    <source>
        <dbReference type="Proteomes" id="UP000774804"/>
    </source>
</evidence>
<evidence type="ECO:0000313" key="2">
    <source>
        <dbReference type="EMBL" id="KAG2938866.1"/>
    </source>
</evidence>
<dbReference type="VEuPathDB" id="FungiDB:PC110_g10310"/>
<evidence type="ECO:0000313" key="1">
    <source>
        <dbReference type="EMBL" id="KAG2867366.1"/>
    </source>
</evidence>
<proteinExistence type="predicted"/>
<comment type="caution">
    <text evidence="2">The sequence shown here is derived from an EMBL/GenBank/DDBJ whole genome shotgun (WGS) entry which is preliminary data.</text>
</comment>